<reference evidence="1 2" key="1">
    <citation type="submission" date="2019-11" db="EMBL/GenBank/DDBJ databases">
        <title>Draft genome of Amycolatopsis RM579.</title>
        <authorList>
            <person name="Duangmal K."/>
            <person name="Mingma R."/>
        </authorList>
    </citation>
    <scope>NUCLEOTIDE SEQUENCE [LARGE SCALE GENOMIC DNA]</scope>
    <source>
        <strain evidence="1 2">RM579</strain>
    </source>
</reference>
<accession>A0A6N7YRW9</accession>
<name>A0A6N7YRW9_9PSEU</name>
<evidence type="ECO:0000313" key="1">
    <source>
        <dbReference type="EMBL" id="MTD55775.1"/>
    </source>
</evidence>
<dbReference type="InterPro" id="IPR029063">
    <property type="entry name" value="SAM-dependent_MTases_sf"/>
</dbReference>
<dbReference type="EMBL" id="WMBA01000025">
    <property type="protein sequence ID" value="MTD55775.1"/>
    <property type="molecule type" value="Genomic_DNA"/>
</dbReference>
<dbReference type="RefSeq" id="WP_154757963.1">
    <property type="nucleotide sequence ID" value="NZ_WMBA01000025.1"/>
</dbReference>
<dbReference type="OrthoDB" id="4134439at2"/>
<dbReference type="Pfam" id="PF04672">
    <property type="entry name" value="Methyltransf_19"/>
    <property type="match status" value="1"/>
</dbReference>
<dbReference type="PIRSF" id="PIRSF017393">
    <property type="entry name" value="MTase_SAV2177"/>
    <property type="match status" value="1"/>
</dbReference>
<protein>
    <recommendedName>
        <fullName evidence="3">S-adenosyl methyltransferase</fullName>
    </recommendedName>
</protein>
<sequence length="283" mass="31143">MGESQRSAPAAPEGVDVEKPSAARIYDWYLGGDQNWAIDREFGKRAVQLFPPIRDSTRQNRAFLGRLVKAALDAGIRQFLDLGSGVPTVGNVHELVREHLPEGERATVVYVDYEPVAAAHATVLLERDGSTEWAGLVHADLRDTDAVLRHRTTTELIDFDQPVCLLMIAVLHFVGDEDKPGEIVARYRNKLAPGSWLGISHATDENVSAEDAAALHEFADSYARTSNPMWVRQSADIEPWFGGWPLIEPGLVSVADWRSEATLSPAGQRARPFGICGVAERPR</sequence>
<gene>
    <name evidence="1" type="ORF">GKO32_17595</name>
</gene>
<keyword evidence="2" id="KW-1185">Reference proteome</keyword>
<comment type="caution">
    <text evidence="1">The sequence shown here is derived from an EMBL/GenBank/DDBJ whole genome shotgun (WGS) entry which is preliminary data.</text>
</comment>
<organism evidence="1 2">
    <name type="scientific">Amycolatopsis pithecellobii</name>
    <dbReference type="NCBI Taxonomy" id="664692"/>
    <lineage>
        <taxon>Bacteria</taxon>
        <taxon>Bacillati</taxon>
        <taxon>Actinomycetota</taxon>
        <taxon>Actinomycetes</taxon>
        <taxon>Pseudonocardiales</taxon>
        <taxon>Pseudonocardiaceae</taxon>
        <taxon>Amycolatopsis</taxon>
    </lineage>
</organism>
<evidence type="ECO:0008006" key="3">
    <source>
        <dbReference type="Google" id="ProtNLM"/>
    </source>
</evidence>
<dbReference type="Gene3D" id="3.40.50.150">
    <property type="entry name" value="Vaccinia Virus protein VP39"/>
    <property type="match status" value="1"/>
</dbReference>
<evidence type="ECO:0000313" key="2">
    <source>
        <dbReference type="Proteomes" id="UP000440096"/>
    </source>
</evidence>
<dbReference type="SUPFAM" id="SSF53335">
    <property type="entry name" value="S-adenosyl-L-methionine-dependent methyltransferases"/>
    <property type="match status" value="1"/>
</dbReference>
<proteinExistence type="predicted"/>
<dbReference type="AlphaFoldDB" id="A0A6N7YRW9"/>
<dbReference type="Proteomes" id="UP000440096">
    <property type="component" value="Unassembled WGS sequence"/>
</dbReference>
<dbReference type="InterPro" id="IPR006764">
    <property type="entry name" value="SAM_dep_MeTrfase_SAV2177_type"/>
</dbReference>